<dbReference type="SUPFAM" id="SSF55874">
    <property type="entry name" value="ATPase domain of HSP90 chaperone/DNA topoisomerase II/histidine kinase"/>
    <property type="match status" value="1"/>
</dbReference>
<sequence length="340" mass="38780">MHQIIKTLLISFLIGLAFGSYLYFYYDHRPVRILISVLSCVSIGSLMMLAINYRHYFTNITALPGLKVVIIIGFLIIAALAGSEFTLLISSVLQSDQKYKWFNGGSIYMLNGLIVLITGIPIYVSEEWKNMLQSRISSQQYRLLQLEQQQTLFQLELLRAKINPHFLYNVHNTIAGLISKDPHKAEEMIILLSKFFRFTLNKNSADFHRVADEIEIITTYLHMQHIRYDQRMTYTIQADPGTLNLQIASFVLQPLVENAVKHGIETSAANGFIAIKITLNDKNISIKIADSGSDFSDKPGTGMGLQMVMNKLQLLYSTDFELEFNNTPEKYVRLTIPKRN</sequence>
<dbReference type="Gene3D" id="3.30.565.10">
    <property type="entry name" value="Histidine kinase-like ATPase, C-terminal domain"/>
    <property type="match status" value="1"/>
</dbReference>
<feature type="transmembrane region" description="Helical" evidence="1">
    <location>
        <begin position="7"/>
        <end position="26"/>
    </location>
</feature>
<dbReference type="PANTHER" id="PTHR34220:SF7">
    <property type="entry name" value="SENSOR HISTIDINE KINASE YPDA"/>
    <property type="match status" value="1"/>
</dbReference>
<dbReference type="InterPro" id="IPR036890">
    <property type="entry name" value="HATPase_C_sf"/>
</dbReference>
<proteinExistence type="predicted"/>
<feature type="transmembrane region" description="Helical" evidence="1">
    <location>
        <begin position="105"/>
        <end position="125"/>
    </location>
</feature>
<keyword evidence="1" id="KW-1133">Transmembrane helix</keyword>
<protein>
    <submittedName>
        <fullName evidence="3">Sensor histidine kinase YesM</fullName>
    </submittedName>
</protein>
<keyword evidence="1" id="KW-0472">Membrane</keyword>
<dbReference type="RefSeq" id="WP_183884576.1">
    <property type="nucleotide sequence ID" value="NZ_JACHCD010000001.1"/>
</dbReference>
<dbReference type="EMBL" id="JACHCE010000010">
    <property type="protein sequence ID" value="MBB5638773.1"/>
    <property type="molecule type" value="Genomic_DNA"/>
</dbReference>
<comment type="caution">
    <text evidence="3">The sequence shown here is derived from an EMBL/GenBank/DDBJ whole genome shotgun (WGS) entry which is preliminary data.</text>
</comment>
<dbReference type="PANTHER" id="PTHR34220">
    <property type="entry name" value="SENSOR HISTIDINE KINASE YPDA"/>
    <property type="match status" value="1"/>
</dbReference>
<feature type="transmembrane region" description="Helical" evidence="1">
    <location>
        <begin position="65"/>
        <end position="93"/>
    </location>
</feature>
<dbReference type="Proteomes" id="UP000537204">
    <property type="component" value="Unassembled WGS sequence"/>
</dbReference>
<feature type="domain" description="Signal transduction histidine kinase internal region" evidence="2">
    <location>
        <begin position="154"/>
        <end position="231"/>
    </location>
</feature>
<dbReference type="GO" id="GO:0016020">
    <property type="term" value="C:membrane"/>
    <property type="evidence" value="ECO:0007669"/>
    <property type="project" value="InterPro"/>
</dbReference>
<dbReference type="AlphaFoldDB" id="A0A7W8ZRM1"/>
<dbReference type="InterPro" id="IPR010559">
    <property type="entry name" value="Sig_transdc_His_kin_internal"/>
</dbReference>
<feature type="transmembrane region" description="Helical" evidence="1">
    <location>
        <begin position="32"/>
        <end position="53"/>
    </location>
</feature>
<evidence type="ECO:0000259" key="2">
    <source>
        <dbReference type="Pfam" id="PF06580"/>
    </source>
</evidence>
<evidence type="ECO:0000256" key="1">
    <source>
        <dbReference type="SAM" id="Phobius"/>
    </source>
</evidence>
<keyword evidence="1" id="KW-0812">Transmembrane</keyword>
<evidence type="ECO:0000313" key="3">
    <source>
        <dbReference type="EMBL" id="MBB5638773.1"/>
    </source>
</evidence>
<keyword evidence="3" id="KW-0418">Kinase</keyword>
<keyword evidence="3" id="KW-0808">Transferase</keyword>
<evidence type="ECO:0000313" key="4">
    <source>
        <dbReference type="Proteomes" id="UP000537204"/>
    </source>
</evidence>
<gene>
    <name evidence="3" type="ORF">HDE68_004708</name>
</gene>
<dbReference type="GO" id="GO:0000155">
    <property type="term" value="F:phosphorelay sensor kinase activity"/>
    <property type="evidence" value="ECO:0007669"/>
    <property type="project" value="InterPro"/>
</dbReference>
<dbReference type="InterPro" id="IPR050640">
    <property type="entry name" value="Bact_2-comp_sensor_kinase"/>
</dbReference>
<name>A0A7W8ZRM1_9SPHI</name>
<dbReference type="Pfam" id="PF06580">
    <property type="entry name" value="His_kinase"/>
    <property type="match status" value="1"/>
</dbReference>
<accession>A0A7W8ZRM1</accession>
<reference evidence="3 4" key="1">
    <citation type="submission" date="2020-08" db="EMBL/GenBank/DDBJ databases">
        <title>Genomic Encyclopedia of Type Strains, Phase IV (KMG-V): Genome sequencing to study the core and pangenomes of soil and plant-associated prokaryotes.</title>
        <authorList>
            <person name="Whitman W."/>
        </authorList>
    </citation>
    <scope>NUCLEOTIDE SEQUENCE [LARGE SCALE GENOMIC DNA]</scope>
    <source>
        <strain evidence="3 4">S3M1</strain>
    </source>
</reference>
<organism evidence="3 4">
    <name type="scientific">Pedobacter cryoconitis</name>
    <dbReference type="NCBI Taxonomy" id="188932"/>
    <lineage>
        <taxon>Bacteria</taxon>
        <taxon>Pseudomonadati</taxon>
        <taxon>Bacteroidota</taxon>
        <taxon>Sphingobacteriia</taxon>
        <taxon>Sphingobacteriales</taxon>
        <taxon>Sphingobacteriaceae</taxon>
        <taxon>Pedobacter</taxon>
    </lineage>
</organism>